<evidence type="ECO:0000313" key="2">
    <source>
        <dbReference type="Proteomes" id="UP000194236"/>
    </source>
</evidence>
<keyword evidence="2" id="KW-1185">Reference proteome</keyword>
<dbReference type="AlphaFoldDB" id="A0A1Y3ASD1"/>
<name>A0A1Y3ASD1_EURMA</name>
<accession>A0A1Y3ASD1</accession>
<gene>
    <name evidence="1" type="ORF">BLA29_014700</name>
</gene>
<dbReference type="Proteomes" id="UP000194236">
    <property type="component" value="Unassembled WGS sequence"/>
</dbReference>
<dbReference type="Gene3D" id="1.10.472.10">
    <property type="entry name" value="Cyclin-like"/>
    <property type="match status" value="1"/>
</dbReference>
<sequence>MFISGFESRRIWRHIEQSTYKHLSTIKAKFSYAYPQEFPYRINHILECEFYLMEIMDCCL</sequence>
<feature type="non-terminal residue" evidence="1">
    <location>
        <position position="60"/>
    </location>
</feature>
<proteinExistence type="predicted"/>
<reference evidence="1 2" key="1">
    <citation type="submission" date="2017-03" db="EMBL/GenBank/DDBJ databases">
        <title>Genome Survey of Euroglyphus maynei.</title>
        <authorList>
            <person name="Arlian L.G."/>
            <person name="Morgan M.S."/>
            <person name="Rider S.D."/>
        </authorList>
    </citation>
    <scope>NUCLEOTIDE SEQUENCE [LARGE SCALE GENOMIC DNA]</scope>
    <source>
        <strain evidence="1">Arlian Lab</strain>
        <tissue evidence="1">Whole body</tissue>
    </source>
</reference>
<dbReference type="OrthoDB" id="10266018at2759"/>
<comment type="caution">
    <text evidence="1">The sequence shown here is derived from an EMBL/GenBank/DDBJ whole genome shotgun (WGS) entry which is preliminary data.</text>
</comment>
<dbReference type="EMBL" id="MUJZ01067323">
    <property type="protein sequence ID" value="OTF70095.1"/>
    <property type="molecule type" value="Genomic_DNA"/>
</dbReference>
<organism evidence="1 2">
    <name type="scientific">Euroglyphus maynei</name>
    <name type="common">Mayne's house dust mite</name>
    <dbReference type="NCBI Taxonomy" id="6958"/>
    <lineage>
        <taxon>Eukaryota</taxon>
        <taxon>Metazoa</taxon>
        <taxon>Ecdysozoa</taxon>
        <taxon>Arthropoda</taxon>
        <taxon>Chelicerata</taxon>
        <taxon>Arachnida</taxon>
        <taxon>Acari</taxon>
        <taxon>Acariformes</taxon>
        <taxon>Sarcoptiformes</taxon>
        <taxon>Astigmata</taxon>
        <taxon>Psoroptidia</taxon>
        <taxon>Analgoidea</taxon>
        <taxon>Pyroglyphidae</taxon>
        <taxon>Pyroglyphinae</taxon>
        <taxon>Euroglyphus</taxon>
    </lineage>
</organism>
<evidence type="ECO:0000313" key="1">
    <source>
        <dbReference type="EMBL" id="OTF70095.1"/>
    </source>
</evidence>
<protein>
    <submittedName>
        <fullName evidence="1">Uncharacterized protein</fullName>
    </submittedName>
</protein>